<dbReference type="PANTHER" id="PTHR33639">
    <property type="entry name" value="THIOL-DISULFIDE OXIDOREDUCTASE DCC"/>
    <property type="match status" value="1"/>
</dbReference>
<dbReference type="STRING" id="570521.SAMN04488508_103217"/>
<proteinExistence type="predicted"/>
<dbReference type="Proteomes" id="UP000184432">
    <property type="component" value="Unassembled WGS sequence"/>
</dbReference>
<evidence type="ECO:0000259" key="6">
    <source>
        <dbReference type="SMART" id="SM00752"/>
    </source>
</evidence>
<comment type="subcellular location">
    <subcellularLocation>
        <location evidence="1">Endomembrane system</location>
        <topology evidence="1">Multi-pass membrane protein</topology>
    </subcellularLocation>
</comment>
<feature type="transmembrane region" description="Helical" evidence="5">
    <location>
        <begin position="93"/>
        <end position="109"/>
    </location>
</feature>
<evidence type="ECO:0000256" key="2">
    <source>
        <dbReference type="ARBA" id="ARBA00022692"/>
    </source>
</evidence>
<dbReference type="InterPro" id="IPR011020">
    <property type="entry name" value="HTTM-like"/>
</dbReference>
<keyword evidence="3 5" id="KW-1133">Transmembrane helix</keyword>
<evidence type="ECO:0000256" key="1">
    <source>
        <dbReference type="ARBA" id="ARBA00004127"/>
    </source>
</evidence>
<feature type="domain" description="HTTM-like" evidence="6">
    <location>
        <begin position="13"/>
        <end position="288"/>
    </location>
</feature>
<dbReference type="PANTHER" id="PTHR33639:SF2">
    <property type="entry name" value="DUF393 DOMAIN-CONTAINING PROTEIN"/>
    <property type="match status" value="1"/>
</dbReference>
<feature type="transmembrane region" description="Helical" evidence="5">
    <location>
        <begin position="159"/>
        <end position="180"/>
    </location>
</feature>
<feature type="transmembrane region" description="Helical" evidence="5">
    <location>
        <begin position="70"/>
        <end position="88"/>
    </location>
</feature>
<evidence type="ECO:0000256" key="5">
    <source>
        <dbReference type="SAM" id="Phobius"/>
    </source>
</evidence>
<evidence type="ECO:0000313" key="8">
    <source>
        <dbReference type="Proteomes" id="UP000184432"/>
    </source>
</evidence>
<dbReference type="SMART" id="SM00752">
    <property type="entry name" value="HTTM"/>
    <property type="match status" value="1"/>
</dbReference>
<reference evidence="8" key="1">
    <citation type="submission" date="2016-11" db="EMBL/GenBank/DDBJ databases">
        <authorList>
            <person name="Varghese N."/>
            <person name="Submissions S."/>
        </authorList>
    </citation>
    <scope>NUCLEOTIDE SEQUENCE [LARGE SCALE GENOMIC DNA]</scope>
    <source>
        <strain evidence="8">DSM 22623</strain>
    </source>
</reference>
<accession>A0A1M6E4U3</accession>
<evidence type="ECO:0000256" key="4">
    <source>
        <dbReference type="ARBA" id="ARBA00023136"/>
    </source>
</evidence>
<dbReference type="GO" id="GO:0015035">
    <property type="term" value="F:protein-disulfide reductase activity"/>
    <property type="evidence" value="ECO:0007669"/>
    <property type="project" value="InterPro"/>
</dbReference>
<feature type="transmembrane region" description="Helical" evidence="5">
    <location>
        <begin position="20"/>
        <end position="36"/>
    </location>
</feature>
<evidence type="ECO:0000313" key="7">
    <source>
        <dbReference type="EMBL" id="SHI80526.1"/>
    </source>
</evidence>
<gene>
    <name evidence="7" type="ORF">SAMN04488508_103217</name>
</gene>
<dbReference type="InterPro" id="IPR007263">
    <property type="entry name" value="DCC1-like"/>
</dbReference>
<keyword evidence="8" id="KW-1185">Reference proteome</keyword>
<dbReference type="EMBL" id="FQYP01000003">
    <property type="protein sequence ID" value="SHI80526.1"/>
    <property type="molecule type" value="Genomic_DNA"/>
</dbReference>
<feature type="transmembrane region" description="Helical" evidence="5">
    <location>
        <begin position="226"/>
        <end position="247"/>
    </location>
</feature>
<sequence>MKKLLKTLQRHWFTPMKPQHLALLRITTGLFCLWYLCSRFDMLQRVVQNTEAFEPIGILNWMTQPIAPEVFWWVSIILIILNVLYIIGWKFKYIGPSFAILALLFFTYRNSWSMIYHNRNALILHIIILGFVASADAWSWDSWKKSKKNILSPKISWHYGWPVQLICTVTVGSYLLSGIAKLAGDLSWEWVTGSAMRSQVSVDAIRKEMLGSESAPLFDFLFEHTWLFLAMGILTFILELGAPLALFRKKWGMAWAVLTWMMHWGIFCIMGITFRYQMSGFIFLSFFDIEKLWNPSKKKPSTVYTTYDINETPSKPIVLFDGVCNLCNGWIRFILKRERNPLFQFASLQSPKGQELLGAHRYENSLSSIILIENNKIYQKSDAVLKICSYFKFPWNISNYLRFVPKRIRDFSYDFIAARRYKWFGKQEHCGLMTKDQKVRFLDL</sequence>
<keyword evidence="4 5" id="KW-0472">Membrane</keyword>
<organism evidence="7 8">
    <name type="scientific">Aquimarina spongiae</name>
    <dbReference type="NCBI Taxonomy" id="570521"/>
    <lineage>
        <taxon>Bacteria</taxon>
        <taxon>Pseudomonadati</taxon>
        <taxon>Bacteroidota</taxon>
        <taxon>Flavobacteriia</taxon>
        <taxon>Flavobacteriales</taxon>
        <taxon>Flavobacteriaceae</taxon>
        <taxon>Aquimarina</taxon>
    </lineage>
</organism>
<dbReference type="GO" id="GO:0012505">
    <property type="term" value="C:endomembrane system"/>
    <property type="evidence" value="ECO:0007669"/>
    <property type="project" value="UniProtKB-SubCell"/>
</dbReference>
<protein>
    <submittedName>
        <fullName evidence="7">Predicted thiol-disulfide oxidoreductase YuxK, DCC family</fullName>
    </submittedName>
</protein>
<dbReference type="AlphaFoldDB" id="A0A1M6E4U3"/>
<feature type="transmembrane region" description="Helical" evidence="5">
    <location>
        <begin position="254"/>
        <end position="276"/>
    </location>
</feature>
<keyword evidence="2 5" id="KW-0812">Transmembrane</keyword>
<dbReference type="InterPro" id="IPR052927">
    <property type="entry name" value="DCC_oxidoreductase"/>
</dbReference>
<feature type="transmembrane region" description="Helical" evidence="5">
    <location>
        <begin position="121"/>
        <end position="138"/>
    </location>
</feature>
<name>A0A1M6E4U3_9FLAO</name>
<dbReference type="Pfam" id="PF04134">
    <property type="entry name" value="DCC1-like"/>
    <property type="match status" value="1"/>
</dbReference>
<evidence type="ECO:0000256" key="3">
    <source>
        <dbReference type="ARBA" id="ARBA00022989"/>
    </source>
</evidence>
<dbReference type="RefSeq" id="WP_211483313.1">
    <property type="nucleotide sequence ID" value="NZ_FQYP01000003.1"/>
</dbReference>